<evidence type="ECO:0000313" key="5">
    <source>
        <dbReference type="Proteomes" id="UP001422074"/>
    </source>
</evidence>
<accession>A0ABU9WWG3</accession>
<keyword evidence="5" id="KW-1185">Reference proteome</keyword>
<evidence type="ECO:0000313" key="4">
    <source>
        <dbReference type="EMBL" id="MEN2743505.1"/>
    </source>
</evidence>
<comment type="caution">
    <text evidence="4">The sequence shown here is derived from an EMBL/GenBank/DDBJ whole genome shotgun (WGS) entry which is preliminary data.</text>
</comment>
<dbReference type="PANTHER" id="PTHR47505">
    <property type="entry name" value="DNA UTILIZATION PROTEIN YHGH"/>
    <property type="match status" value="1"/>
</dbReference>
<dbReference type="GO" id="GO:0016757">
    <property type="term" value="F:glycosyltransferase activity"/>
    <property type="evidence" value="ECO:0007669"/>
    <property type="project" value="UniProtKB-KW"/>
</dbReference>
<protein>
    <submittedName>
        <fullName evidence="4">Phosphoribosyltransferase family protein</fullName>
    </submittedName>
</protein>
<dbReference type="InterPro" id="IPR051910">
    <property type="entry name" value="ComF/GntX_DNA_util-trans"/>
</dbReference>
<evidence type="ECO:0000259" key="3">
    <source>
        <dbReference type="Pfam" id="PF00156"/>
    </source>
</evidence>
<dbReference type="CDD" id="cd06223">
    <property type="entry name" value="PRTases_typeI"/>
    <property type="match status" value="1"/>
</dbReference>
<feature type="region of interest" description="Disordered" evidence="2">
    <location>
        <begin position="231"/>
        <end position="297"/>
    </location>
</feature>
<dbReference type="EMBL" id="JBDFRB010000002">
    <property type="protein sequence ID" value="MEN2743505.1"/>
    <property type="molecule type" value="Genomic_DNA"/>
</dbReference>
<evidence type="ECO:0000256" key="2">
    <source>
        <dbReference type="SAM" id="MobiDB-lite"/>
    </source>
</evidence>
<feature type="domain" description="Phosphoribosyltransferase" evidence="3">
    <location>
        <begin position="294"/>
        <end position="344"/>
    </location>
</feature>
<keyword evidence="4" id="KW-0808">Transferase</keyword>
<keyword evidence="4" id="KW-0328">Glycosyltransferase</keyword>
<feature type="region of interest" description="Disordered" evidence="2">
    <location>
        <begin position="345"/>
        <end position="367"/>
    </location>
</feature>
<dbReference type="InterPro" id="IPR029057">
    <property type="entry name" value="PRTase-like"/>
</dbReference>
<name>A0ABU9WWG3_9MICC</name>
<proteinExistence type="inferred from homology"/>
<comment type="similarity">
    <text evidence="1">Belongs to the ComF/GntX family.</text>
</comment>
<dbReference type="InterPro" id="IPR000836">
    <property type="entry name" value="PRTase_dom"/>
</dbReference>
<dbReference type="Gene3D" id="3.40.50.2020">
    <property type="match status" value="1"/>
</dbReference>
<evidence type="ECO:0000256" key="1">
    <source>
        <dbReference type="ARBA" id="ARBA00008007"/>
    </source>
</evidence>
<dbReference type="PANTHER" id="PTHR47505:SF1">
    <property type="entry name" value="DNA UTILIZATION PROTEIN YHGH"/>
    <property type="match status" value="1"/>
</dbReference>
<dbReference type="Pfam" id="PF00156">
    <property type="entry name" value="Pribosyltran"/>
    <property type="match status" value="1"/>
</dbReference>
<organism evidence="4 5">
    <name type="scientific">Sinomonas halotolerans</name>
    <dbReference type="NCBI Taxonomy" id="1644133"/>
    <lineage>
        <taxon>Bacteria</taxon>
        <taxon>Bacillati</taxon>
        <taxon>Actinomycetota</taxon>
        <taxon>Actinomycetes</taxon>
        <taxon>Micrococcales</taxon>
        <taxon>Micrococcaceae</taxon>
        <taxon>Sinomonas</taxon>
    </lineage>
</organism>
<sequence>MDDGEAGARGAPASRGGWMGRAGRAGGAARPAGARVRHPARHAALPTSLLARCLRAAADAGHEAFGLVVPADCAGCGAPDALLCAACARRLRAQTAAPRRVEDHAPALVEAGGRVLVPAVAAGAYRDELSQALLAFKRHGSGTLAAELAAALARAVRAAAGTGTCDGLWLVPVPTTSAAYLRRGFDPLGLLLSRLGRERRLPAGAVLADALRPRPAAARERAGAMLRAVMGTGGGAQKGLGRRQRRRSASGSLVARARVRPRPGRTVGGRSSHGPRGQPHGEPRGWPPEGLRGRPPQAVRGRRCIIVDDVLTTGATAREAARALEAAGAVVLGVVAIAYVPQHEATGRDPRPTLPADSEEIRATGGE</sequence>
<gene>
    <name evidence="4" type="ORF">ABCQ75_02990</name>
</gene>
<dbReference type="SUPFAM" id="SSF53271">
    <property type="entry name" value="PRTase-like"/>
    <property type="match status" value="1"/>
</dbReference>
<dbReference type="Proteomes" id="UP001422074">
    <property type="component" value="Unassembled WGS sequence"/>
</dbReference>
<feature type="compositionally biased region" description="Gly residues" evidence="2">
    <location>
        <begin position="17"/>
        <end position="26"/>
    </location>
</feature>
<feature type="region of interest" description="Disordered" evidence="2">
    <location>
        <begin position="1"/>
        <end position="38"/>
    </location>
</feature>
<reference evidence="4 5" key="1">
    <citation type="submission" date="2024-05" db="EMBL/GenBank/DDBJ databases">
        <title>Sinomonas sp. nov., isolated from a waste landfill.</title>
        <authorList>
            <person name="Zhao Y."/>
        </authorList>
    </citation>
    <scope>NUCLEOTIDE SEQUENCE [LARGE SCALE GENOMIC DNA]</scope>
    <source>
        <strain evidence="4 5">CCTCC AB2014300</strain>
    </source>
</reference>
<dbReference type="RefSeq" id="WP_345883032.1">
    <property type="nucleotide sequence ID" value="NZ_JBDFRB010000002.1"/>
</dbReference>